<evidence type="ECO:0000313" key="5">
    <source>
        <dbReference type="EMBL" id="KIW05022.1"/>
    </source>
</evidence>
<comment type="similarity">
    <text evidence="3">Belongs to the metallo-dependent hydrolases superfamily.</text>
</comment>
<dbReference type="STRING" id="253628.A0A0D1YWJ2"/>
<dbReference type="InterPro" id="IPR032466">
    <property type="entry name" value="Metal_Hydrolase"/>
</dbReference>
<dbReference type="InterPro" id="IPR032465">
    <property type="entry name" value="ACMSD"/>
</dbReference>
<dbReference type="Proteomes" id="UP000053259">
    <property type="component" value="Unassembled WGS sequence"/>
</dbReference>
<dbReference type="PANTHER" id="PTHR21240:SF30">
    <property type="entry name" value="AMIDOHYDROLASE-RELATED DOMAIN-CONTAINING PROTEIN-RELATED"/>
    <property type="match status" value="1"/>
</dbReference>
<keyword evidence="1 3" id="KW-0210">Decarboxylase</keyword>
<dbReference type="OrthoDB" id="432010at2759"/>
<dbReference type="GO" id="GO:0016831">
    <property type="term" value="F:carboxy-lyase activity"/>
    <property type="evidence" value="ECO:0007669"/>
    <property type="project" value="UniProtKB-KW"/>
</dbReference>
<name>A0A0D1YWJ2_9PEZI</name>
<reference evidence="5 6" key="1">
    <citation type="submission" date="2015-01" db="EMBL/GenBank/DDBJ databases">
        <title>The Genome Sequence of Ochroconis gallopava CBS43764.</title>
        <authorList>
            <consortium name="The Broad Institute Genomics Platform"/>
            <person name="Cuomo C."/>
            <person name="de Hoog S."/>
            <person name="Gorbushina A."/>
            <person name="Stielow B."/>
            <person name="Teixiera M."/>
            <person name="Abouelleil A."/>
            <person name="Chapman S.B."/>
            <person name="Priest M."/>
            <person name="Young S.K."/>
            <person name="Wortman J."/>
            <person name="Nusbaum C."/>
            <person name="Birren B."/>
        </authorList>
    </citation>
    <scope>NUCLEOTIDE SEQUENCE [LARGE SCALE GENOMIC DNA]</scope>
    <source>
        <strain evidence="5 6">CBS 43764</strain>
    </source>
</reference>
<dbReference type="GO" id="GO:0019748">
    <property type="term" value="P:secondary metabolic process"/>
    <property type="evidence" value="ECO:0007669"/>
    <property type="project" value="TreeGrafter"/>
</dbReference>
<accession>A0A0D1YWJ2</accession>
<dbReference type="GO" id="GO:0016787">
    <property type="term" value="F:hydrolase activity"/>
    <property type="evidence" value="ECO:0007669"/>
    <property type="project" value="InterPro"/>
</dbReference>
<protein>
    <recommendedName>
        <fullName evidence="4">Amidohydrolase-related domain-containing protein</fullName>
    </recommendedName>
</protein>
<evidence type="ECO:0000256" key="1">
    <source>
        <dbReference type="ARBA" id="ARBA00022793"/>
    </source>
</evidence>
<proteinExistence type="inferred from homology"/>
<dbReference type="InParanoid" id="A0A0D1YWJ2"/>
<evidence type="ECO:0000256" key="3">
    <source>
        <dbReference type="RuleBase" id="RU366045"/>
    </source>
</evidence>
<dbReference type="EMBL" id="KN847539">
    <property type="protein sequence ID" value="KIW05022.1"/>
    <property type="molecule type" value="Genomic_DNA"/>
</dbReference>
<dbReference type="SUPFAM" id="SSF51556">
    <property type="entry name" value="Metallo-dependent hydrolases"/>
    <property type="match status" value="1"/>
</dbReference>
<organism evidence="5 6">
    <name type="scientific">Verruconis gallopava</name>
    <dbReference type="NCBI Taxonomy" id="253628"/>
    <lineage>
        <taxon>Eukaryota</taxon>
        <taxon>Fungi</taxon>
        <taxon>Dikarya</taxon>
        <taxon>Ascomycota</taxon>
        <taxon>Pezizomycotina</taxon>
        <taxon>Dothideomycetes</taxon>
        <taxon>Pleosporomycetidae</taxon>
        <taxon>Venturiales</taxon>
        <taxon>Sympoventuriaceae</taxon>
        <taxon>Verruconis</taxon>
    </lineage>
</organism>
<dbReference type="VEuPathDB" id="FungiDB:PV09_04177"/>
<dbReference type="InterPro" id="IPR006680">
    <property type="entry name" value="Amidohydro-rel"/>
</dbReference>
<evidence type="ECO:0000256" key="2">
    <source>
        <dbReference type="ARBA" id="ARBA00023239"/>
    </source>
</evidence>
<dbReference type="GO" id="GO:0005829">
    <property type="term" value="C:cytosol"/>
    <property type="evidence" value="ECO:0007669"/>
    <property type="project" value="TreeGrafter"/>
</dbReference>
<dbReference type="RefSeq" id="XP_016214891.1">
    <property type="nucleotide sequence ID" value="XM_016357487.1"/>
</dbReference>
<feature type="domain" description="Amidohydrolase-related" evidence="4">
    <location>
        <begin position="75"/>
        <end position="328"/>
    </location>
</feature>
<keyword evidence="2 3" id="KW-0456">Lyase</keyword>
<dbReference type="HOGENOM" id="CLU_039329_5_1_1"/>
<dbReference type="Pfam" id="PF04909">
    <property type="entry name" value="Amidohydro_2"/>
    <property type="match status" value="1"/>
</dbReference>
<dbReference type="GeneID" id="27312150"/>
<dbReference type="AlphaFoldDB" id="A0A0D1YWJ2"/>
<evidence type="ECO:0000259" key="4">
    <source>
        <dbReference type="Pfam" id="PF04909"/>
    </source>
</evidence>
<evidence type="ECO:0000313" key="6">
    <source>
        <dbReference type="Proteomes" id="UP000053259"/>
    </source>
</evidence>
<gene>
    <name evidence="5" type="ORF">PV09_04177</name>
</gene>
<keyword evidence="6" id="KW-1185">Reference proteome</keyword>
<dbReference type="PANTHER" id="PTHR21240">
    <property type="entry name" value="2-AMINO-3-CARBOXYLMUCONATE-6-SEMIALDEHYDE DECARBOXYLASE"/>
    <property type="match status" value="1"/>
</dbReference>
<dbReference type="Gene3D" id="3.20.20.140">
    <property type="entry name" value="Metal-dependent hydrolases"/>
    <property type="match status" value="1"/>
</dbReference>
<sequence length="337" mass="37467">MAGEMMPLVALEEHFFSSHVKDWARYGYGEQFKHLPNVVNQLLDLDALRLSHMDASGIAMQVLSHGPGLSVGGDGDALSDCRRANDLAHGATQRHPGRFAAFAALPMGEPEAAARELTRCVTQMGFRGALVDNHVAGRHYEGAAYHVFWRTAQELDVPVYLHPTWPADGVQKPQYEGELSAGAVASLGSSGWGWHSDVGAHILKLFAAGIFDLFPKLKIIVGHFGEMIPFMLERVEYLSKRWGERKRPFGVVYRENIWITTSGCWSVNPMACILRNTPVDHILFSVDYPFAKNEEGRQFMQDLEKSGLVTQEQLEMIGYRNSEKLLGLSVADGRKTI</sequence>